<dbReference type="GO" id="GO:0000981">
    <property type="term" value="F:DNA-binding transcription factor activity, RNA polymerase II-specific"/>
    <property type="evidence" value="ECO:0007669"/>
    <property type="project" value="TreeGrafter"/>
</dbReference>
<dbReference type="Proteomes" id="UP000324705">
    <property type="component" value="Chromosome 2A"/>
</dbReference>
<dbReference type="GO" id="GO:0005634">
    <property type="term" value="C:nucleus"/>
    <property type="evidence" value="ECO:0007669"/>
    <property type="project" value="UniProtKB-SubCell"/>
</dbReference>
<dbReference type="EMBL" id="LT934113">
    <property type="protein sequence ID" value="VAH37140.1"/>
    <property type="molecule type" value="Genomic_DNA"/>
</dbReference>
<evidence type="ECO:0000313" key="11">
    <source>
        <dbReference type="Proteomes" id="UP000324705"/>
    </source>
</evidence>
<dbReference type="GO" id="GO:0046983">
    <property type="term" value="F:protein dimerization activity"/>
    <property type="evidence" value="ECO:0007669"/>
    <property type="project" value="InterPro"/>
</dbReference>
<evidence type="ECO:0000256" key="8">
    <source>
        <dbReference type="SAM" id="MobiDB-lite"/>
    </source>
</evidence>
<gene>
    <name evidence="10" type="ORF">TRITD_2Av1G266040</name>
</gene>
<dbReference type="PANTHER" id="PTHR16223:SF185">
    <property type="entry name" value="OS04G0631600 PROTEIN"/>
    <property type="match status" value="1"/>
</dbReference>
<dbReference type="OMA" id="CRKTASD"/>
<dbReference type="InterPro" id="IPR045239">
    <property type="entry name" value="bHLH95_bHLH"/>
</dbReference>
<dbReference type="CDD" id="cd11393">
    <property type="entry name" value="bHLH_AtbHLH_like"/>
    <property type="match status" value="1"/>
</dbReference>
<feature type="compositionally biased region" description="Polar residues" evidence="8">
    <location>
        <begin position="182"/>
        <end position="199"/>
    </location>
</feature>
<reference evidence="10 11" key="1">
    <citation type="submission" date="2017-09" db="EMBL/GenBank/DDBJ databases">
        <authorList>
            <consortium name="International Durum Wheat Genome Sequencing Consortium (IDWGSC)"/>
            <person name="Milanesi L."/>
        </authorList>
    </citation>
    <scope>NUCLEOTIDE SEQUENCE [LARGE SCALE GENOMIC DNA]</scope>
    <source>
        <strain evidence="11">cv. Svevo</strain>
    </source>
</reference>
<keyword evidence="7" id="KW-0539">Nucleus</keyword>
<dbReference type="Gene3D" id="4.10.280.10">
    <property type="entry name" value="Helix-loop-helix DNA-binding domain"/>
    <property type="match status" value="1"/>
</dbReference>
<feature type="compositionally biased region" description="Polar residues" evidence="8">
    <location>
        <begin position="243"/>
        <end position="258"/>
    </location>
</feature>
<keyword evidence="5" id="KW-0238">DNA-binding</keyword>
<feature type="region of interest" description="Disordered" evidence="8">
    <location>
        <begin position="485"/>
        <end position="509"/>
    </location>
</feature>
<proteinExistence type="inferred from homology"/>
<dbReference type="InterPro" id="IPR045843">
    <property type="entry name" value="IND-like"/>
</dbReference>
<keyword evidence="11" id="KW-1185">Reference proteome</keyword>
<feature type="domain" description="BHLH" evidence="9">
    <location>
        <begin position="418"/>
        <end position="467"/>
    </location>
</feature>
<organism evidence="10 11">
    <name type="scientific">Triticum turgidum subsp. durum</name>
    <name type="common">Durum wheat</name>
    <name type="synonym">Triticum durum</name>
    <dbReference type="NCBI Taxonomy" id="4567"/>
    <lineage>
        <taxon>Eukaryota</taxon>
        <taxon>Viridiplantae</taxon>
        <taxon>Streptophyta</taxon>
        <taxon>Embryophyta</taxon>
        <taxon>Tracheophyta</taxon>
        <taxon>Spermatophyta</taxon>
        <taxon>Magnoliopsida</taxon>
        <taxon>Liliopsida</taxon>
        <taxon>Poales</taxon>
        <taxon>Poaceae</taxon>
        <taxon>BOP clade</taxon>
        <taxon>Pooideae</taxon>
        <taxon>Triticodae</taxon>
        <taxon>Triticeae</taxon>
        <taxon>Triticinae</taxon>
        <taxon>Triticum</taxon>
    </lineage>
</organism>
<evidence type="ECO:0000256" key="6">
    <source>
        <dbReference type="ARBA" id="ARBA00023163"/>
    </source>
</evidence>
<sequence length="545" mass="58042">MISCTRSILLTKLTQCRKTASDPTPRRSGRRNSPRRPFQTVYIYPRHTTTSFPLPLPLILASPPFPFPSAHPTSTHHSLASQLACISLLSAAHREDRPRNGAASVDRSVDMGDHQLMYAAPAMHNGGGGGAVSHGMWWNTNTTAVPAAACSTELAGFNTWPAAQLAAGGYDMAAADGGKAKSCTTTASSESPGNNSSVTFQETASISDPAAGFTDWNSPYMSNGGAGNMHGFLQVGHHDMSSRTDQQSHMNASSMLNDPSANKLDLALQGHQQAGDHHRQQKLLSSLGAPELLLSPNSPYGFQSSSLLRSLLEPMAKPAPAAGIQQYQYQQMGGQAGVREPLQFTNDAAFWNPSAGFGMAMPAPAVSEQTSVRAVKRPSPAPRGANLALKSVLEGVGDSSSIVTKKANSEPAFKKPRTETPSSLPTFKVRKEKLGDRITALQQLVSPFGKTDTASVLHETIEYIKFLHDQAGVLSAPYLKRGHHQHQVPQYLKSSSASPDKSCKDGSGEVSLKGRGLCLVPISSTFAVASDGPVDFWTPFGGQFR</sequence>
<dbReference type="InterPro" id="IPR036638">
    <property type="entry name" value="HLH_DNA-bd_sf"/>
</dbReference>
<evidence type="ECO:0000256" key="4">
    <source>
        <dbReference type="ARBA" id="ARBA00023015"/>
    </source>
</evidence>
<evidence type="ECO:0000256" key="7">
    <source>
        <dbReference type="ARBA" id="ARBA00023242"/>
    </source>
</evidence>
<feature type="region of interest" description="Disordered" evidence="8">
    <location>
        <begin position="15"/>
        <end position="38"/>
    </location>
</feature>
<dbReference type="Gramene" id="TRITD2Av1G266040.1">
    <property type="protein sequence ID" value="TRITD2Av1G266040.1"/>
    <property type="gene ID" value="TRITD2Av1G266040"/>
</dbReference>
<comment type="subcellular location">
    <subcellularLocation>
        <location evidence="1">Nucleus</location>
    </subcellularLocation>
</comment>
<dbReference type="GO" id="GO:0000978">
    <property type="term" value="F:RNA polymerase II cis-regulatory region sequence-specific DNA binding"/>
    <property type="evidence" value="ECO:0007669"/>
    <property type="project" value="TreeGrafter"/>
</dbReference>
<accession>A0A9R1RD86</accession>
<dbReference type="PROSITE" id="PS50888">
    <property type="entry name" value="BHLH"/>
    <property type="match status" value="1"/>
</dbReference>
<dbReference type="SUPFAM" id="SSF47459">
    <property type="entry name" value="HLH, helix-loop-helix DNA-binding domain"/>
    <property type="match status" value="1"/>
</dbReference>
<comment type="similarity">
    <text evidence="2">Belongs to the bHLH protein family.</text>
</comment>
<protein>
    <recommendedName>
        <fullName evidence="9">BHLH domain-containing protein</fullName>
    </recommendedName>
</protein>
<dbReference type="FunFam" id="4.10.280.10:FF:000032">
    <property type="entry name" value="Transcription factor bHLH123 family"/>
    <property type="match status" value="1"/>
</dbReference>
<comment type="subunit">
    <text evidence="3">Homodimer.</text>
</comment>
<evidence type="ECO:0000313" key="10">
    <source>
        <dbReference type="EMBL" id="VAH37140.1"/>
    </source>
</evidence>
<keyword evidence="6" id="KW-0804">Transcription</keyword>
<dbReference type="AlphaFoldDB" id="A0A9R1RD86"/>
<dbReference type="PANTHER" id="PTHR16223">
    <property type="entry name" value="TRANSCRIPTION FACTOR BHLH83-RELATED"/>
    <property type="match status" value="1"/>
</dbReference>
<evidence type="ECO:0000259" key="9">
    <source>
        <dbReference type="PROSITE" id="PS50888"/>
    </source>
</evidence>
<feature type="region of interest" description="Disordered" evidence="8">
    <location>
        <begin position="178"/>
        <end position="199"/>
    </location>
</feature>
<name>A0A9R1RD86_TRITD</name>
<dbReference type="InterPro" id="IPR011598">
    <property type="entry name" value="bHLH_dom"/>
</dbReference>
<evidence type="ECO:0000256" key="3">
    <source>
        <dbReference type="ARBA" id="ARBA00011738"/>
    </source>
</evidence>
<evidence type="ECO:0000256" key="2">
    <source>
        <dbReference type="ARBA" id="ARBA00005510"/>
    </source>
</evidence>
<evidence type="ECO:0000256" key="5">
    <source>
        <dbReference type="ARBA" id="ARBA00023125"/>
    </source>
</evidence>
<keyword evidence="4" id="KW-0805">Transcription regulation</keyword>
<evidence type="ECO:0000256" key="1">
    <source>
        <dbReference type="ARBA" id="ARBA00004123"/>
    </source>
</evidence>
<feature type="region of interest" description="Disordered" evidence="8">
    <location>
        <begin position="239"/>
        <end position="258"/>
    </location>
</feature>